<dbReference type="SMART" id="SM00091">
    <property type="entry name" value="PAS"/>
    <property type="match status" value="1"/>
</dbReference>
<protein>
    <submittedName>
        <fullName evidence="7">PAS domain S-box-containing protein/diguanylate cyclase (GGDEF)-like protein</fullName>
    </submittedName>
</protein>
<dbReference type="Pfam" id="PF00563">
    <property type="entry name" value="EAL"/>
    <property type="match status" value="1"/>
</dbReference>
<dbReference type="NCBIfam" id="TIGR00254">
    <property type="entry name" value="GGDEF"/>
    <property type="match status" value="1"/>
</dbReference>
<dbReference type="GO" id="GO:0071111">
    <property type="term" value="F:cyclic-guanylate-specific phosphodiesterase activity"/>
    <property type="evidence" value="ECO:0007669"/>
    <property type="project" value="UniProtKB-EC"/>
</dbReference>
<dbReference type="InterPro" id="IPR035919">
    <property type="entry name" value="EAL_sf"/>
</dbReference>
<dbReference type="PROSITE" id="PS50112">
    <property type="entry name" value="PAS"/>
    <property type="match status" value="1"/>
</dbReference>
<dbReference type="InterPro" id="IPR000014">
    <property type="entry name" value="PAS"/>
</dbReference>
<dbReference type="GO" id="GO:0071732">
    <property type="term" value="P:cellular response to nitric oxide"/>
    <property type="evidence" value="ECO:0007669"/>
    <property type="project" value="UniProtKB-ARBA"/>
</dbReference>
<dbReference type="Gene3D" id="3.30.70.270">
    <property type="match status" value="1"/>
</dbReference>
<dbReference type="CDD" id="cd01948">
    <property type="entry name" value="EAL"/>
    <property type="match status" value="1"/>
</dbReference>
<dbReference type="CDD" id="cd00130">
    <property type="entry name" value="PAS"/>
    <property type="match status" value="1"/>
</dbReference>
<proteinExistence type="predicted"/>
<dbReference type="NCBIfam" id="TIGR00229">
    <property type="entry name" value="sensory_box"/>
    <property type="match status" value="1"/>
</dbReference>
<keyword evidence="8" id="KW-1185">Reference proteome</keyword>
<dbReference type="InterPro" id="IPR052155">
    <property type="entry name" value="Biofilm_reg_signaling"/>
</dbReference>
<dbReference type="InterPro" id="IPR045812">
    <property type="entry name" value="DAHL"/>
</dbReference>
<dbReference type="Pfam" id="PF13426">
    <property type="entry name" value="PAS_9"/>
    <property type="match status" value="1"/>
</dbReference>
<feature type="transmembrane region" description="Helical" evidence="2">
    <location>
        <begin position="275"/>
        <end position="296"/>
    </location>
</feature>
<keyword evidence="2" id="KW-1133">Transmembrane helix</keyword>
<feature type="domain" description="PAC" evidence="4">
    <location>
        <begin position="395"/>
        <end position="447"/>
    </location>
</feature>
<dbReference type="PANTHER" id="PTHR44757">
    <property type="entry name" value="DIGUANYLATE CYCLASE DGCP"/>
    <property type="match status" value="1"/>
</dbReference>
<dbReference type="OrthoDB" id="9813903at2"/>
<dbReference type="PANTHER" id="PTHR44757:SF2">
    <property type="entry name" value="BIOFILM ARCHITECTURE MAINTENANCE PROTEIN MBAA"/>
    <property type="match status" value="1"/>
</dbReference>
<dbReference type="InterPro" id="IPR043128">
    <property type="entry name" value="Rev_trsase/Diguanyl_cyclase"/>
</dbReference>
<sequence length="889" mass="97712">MRAPGQLQGADGLPPPPRDRADYLRLLRSLLLALLAIAVLGWLFAGADSVSVEEHQHYTRALDKLRQGDIQLNAAILANRLALHRDFDTLSSTLTAQQATLQAIGEPPAYLTAIDGARLLDTLAEYRRLAALKAEAIDRYQREVAILRNSLAYFPAATQSFISEGAAPPALSREIGIFARGVTTYALNGDADLAQELVLSLAHLQQIAADPEYSQAPRLRNLLAHANVILERKAVVDSAVRDILELPTAEAGERMVGLYNEGYSHGALRAHVHRVLLFVAALVLAAYLAVVIARLGRASRALVRANQNLQDRIATLRHTQEELHLYATVFTNATEGMTITDAESRIVAVNPAFSRITGYAPAQVIGQTPKLLSSGRQDAGFYRDMWATLARRGQWQGEIWNRRQSGDVYPEWLSITAVRDADGAPTHYIGIFSDITERKQTEARIRHLANHDALTGLPNRLLLQDRLNQAILQSRRDKRRAAVLFLDLDRFKIINDTLGHEVGDALLIQVTQRCLGAVRDTDTVARQGGDEFVIVLPELEHAQDAAMIARKLLSALASPFQLGPHALTVTGSVGIALYPEDGQNESVLLRNADTAMYRAKDDGRNGFQFYSADMNTASLGELLLENQLRGALERGELRLHYQPKVCARGHAVVAAEALLRWQHPELGLLSPGRFVPVAEESGLIVPMGEWVIRETCRQLRAWQDEGRVLVPVAVNLSAQQFVHQDIVSLVREALDDNDLPAHLLELELTETMLMRDADRTVHILAQLRAMGVSLAIDDFGSGYSSLAYLKRFQVQTLKIDRSFVHDIREGGEDGEIAAAVIALAHNLGQQVVAEGVETEYQRDFLTRQGCDLLQGFLFGRPQAAEDFASSLGSAQMPRDARAAGESVAA</sequence>
<dbReference type="Proteomes" id="UP000295129">
    <property type="component" value="Unassembled WGS sequence"/>
</dbReference>
<feature type="domain" description="PAS" evidence="3">
    <location>
        <begin position="322"/>
        <end position="368"/>
    </location>
</feature>
<dbReference type="PROSITE" id="PS50883">
    <property type="entry name" value="EAL"/>
    <property type="match status" value="1"/>
</dbReference>
<evidence type="ECO:0000259" key="5">
    <source>
        <dbReference type="PROSITE" id="PS50883"/>
    </source>
</evidence>
<dbReference type="PROSITE" id="PS50887">
    <property type="entry name" value="GGDEF"/>
    <property type="match status" value="1"/>
</dbReference>
<dbReference type="SMART" id="SM00052">
    <property type="entry name" value="EAL"/>
    <property type="match status" value="1"/>
</dbReference>
<gene>
    <name evidence="7" type="ORF">C7389_10133</name>
</gene>
<evidence type="ECO:0000259" key="6">
    <source>
        <dbReference type="PROSITE" id="PS50887"/>
    </source>
</evidence>
<evidence type="ECO:0000256" key="2">
    <source>
        <dbReference type="SAM" id="Phobius"/>
    </source>
</evidence>
<dbReference type="SMART" id="SM00267">
    <property type="entry name" value="GGDEF"/>
    <property type="match status" value="1"/>
</dbReference>
<dbReference type="CDD" id="cd01949">
    <property type="entry name" value="GGDEF"/>
    <property type="match status" value="1"/>
</dbReference>
<comment type="caution">
    <text evidence="7">The sequence shown here is derived from an EMBL/GenBank/DDBJ whole genome shotgun (WGS) entry which is preliminary data.</text>
</comment>
<comment type="catalytic activity">
    <reaction evidence="1">
        <text>3',3'-c-di-GMP + H2O = 5'-phosphoguanylyl(3'-&gt;5')guanosine + H(+)</text>
        <dbReference type="Rhea" id="RHEA:24902"/>
        <dbReference type="ChEBI" id="CHEBI:15377"/>
        <dbReference type="ChEBI" id="CHEBI:15378"/>
        <dbReference type="ChEBI" id="CHEBI:58754"/>
        <dbReference type="ChEBI" id="CHEBI:58805"/>
        <dbReference type="EC" id="3.1.4.52"/>
    </reaction>
    <physiologicalReaction direction="left-to-right" evidence="1">
        <dbReference type="Rhea" id="RHEA:24903"/>
    </physiologicalReaction>
</comment>
<dbReference type="Pfam" id="PF00990">
    <property type="entry name" value="GGDEF"/>
    <property type="match status" value="1"/>
</dbReference>
<keyword evidence="2" id="KW-0812">Transmembrane</keyword>
<dbReference type="InterPro" id="IPR001610">
    <property type="entry name" value="PAC"/>
</dbReference>
<reference evidence="7 8" key="1">
    <citation type="submission" date="2019-03" db="EMBL/GenBank/DDBJ databases">
        <title>Genomic Encyclopedia of Type Strains, Phase IV (KMG-IV): sequencing the most valuable type-strain genomes for metagenomic binning, comparative biology and taxonomic classification.</title>
        <authorList>
            <person name="Goeker M."/>
        </authorList>
    </citation>
    <scope>NUCLEOTIDE SEQUENCE [LARGE SCALE GENOMIC DNA]</scope>
    <source>
        <strain evidence="7 8">DSM 12121</strain>
    </source>
</reference>
<dbReference type="InterPro" id="IPR001633">
    <property type="entry name" value="EAL_dom"/>
</dbReference>
<organism evidence="7 8">
    <name type="scientific">Azoarcus indigens</name>
    <dbReference type="NCBI Taxonomy" id="29545"/>
    <lineage>
        <taxon>Bacteria</taxon>
        <taxon>Pseudomonadati</taxon>
        <taxon>Pseudomonadota</taxon>
        <taxon>Betaproteobacteria</taxon>
        <taxon>Rhodocyclales</taxon>
        <taxon>Zoogloeaceae</taxon>
        <taxon>Azoarcus</taxon>
    </lineage>
</organism>
<dbReference type="FunFam" id="3.20.20.450:FF:000001">
    <property type="entry name" value="Cyclic di-GMP phosphodiesterase yahA"/>
    <property type="match status" value="1"/>
</dbReference>
<dbReference type="InterPro" id="IPR035965">
    <property type="entry name" value="PAS-like_dom_sf"/>
</dbReference>
<dbReference type="RefSeq" id="WP_133587168.1">
    <property type="nucleotide sequence ID" value="NZ_SNVV01000001.1"/>
</dbReference>
<dbReference type="Gene3D" id="3.20.20.450">
    <property type="entry name" value="EAL domain"/>
    <property type="match status" value="1"/>
</dbReference>
<accession>A0A4R6EEJ1</accession>
<dbReference type="FunFam" id="3.30.70.270:FF:000001">
    <property type="entry name" value="Diguanylate cyclase domain protein"/>
    <property type="match status" value="1"/>
</dbReference>
<feature type="domain" description="GGDEF" evidence="6">
    <location>
        <begin position="479"/>
        <end position="612"/>
    </location>
</feature>
<evidence type="ECO:0000313" key="8">
    <source>
        <dbReference type="Proteomes" id="UP000295129"/>
    </source>
</evidence>
<keyword evidence="2" id="KW-0472">Membrane</keyword>
<dbReference type="EMBL" id="SNVV01000001">
    <property type="protein sequence ID" value="TDN56654.1"/>
    <property type="molecule type" value="Genomic_DNA"/>
</dbReference>
<dbReference type="SUPFAM" id="SSF55073">
    <property type="entry name" value="Nucleotide cyclase"/>
    <property type="match status" value="1"/>
</dbReference>
<evidence type="ECO:0000313" key="7">
    <source>
        <dbReference type="EMBL" id="TDN56654.1"/>
    </source>
</evidence>
<dbReference type="Gene3D" id="3.30.450.20">
    <property type="entry name" value="PAS domain"/>
    <property type="match status" value="1"/>
</dbReference>
<dbReference type="SUPFAM" id="SSF55785">
    <property type="entry name" value="PYP-like sensor domain (PAS domain)"/>
    <property type="match status" value="1"/>
</dbReference>
<dbReference type="SUPFAM" id="SSF141868">
    <property type="entry name" value="EAL domain-like"/>
    <property type="match status" value="1"/>
</dbReference>
<dbReference type="InterPro" id="IPR000700">
    <property type="entry name" value="PAS-assoc_C"/>
</dbReference>
<evidence type="ECO:0000256" key="1">
    <source>
        <dbReference type="ARBA" id="ARBA00051114"/>
    </source>
</evidence>
<evidence type="ECO:0000259" key="4">
    <source>
        <dbReference type="PROSITE" id="PS50113"/>
    </source>
</evidence>
<dbReference type="InterPro" id="IPR000160">
    <property type="entry name" value="GGDEF_dom"/>
</dbReference>
<dbReference type="Pfam" id="PF19443">
    <property type="entry name" value="DAHL"/>
    <property type="match status" value="1"/>
</dbReference>
<dbReference type="SMART" id="SM00086">
    <property type="entry name" value="PAC"/>
    <property type="match status" value="1"/>
</dbReference>
<evidence type="ECO:0000259" key="3">
    <source>
        <dbReference type="PROSITE" id="PS50112"/>
    </source>
</evidence>
<dbReference type="InterPro" id="IPR029787">
    <property type="entry name" value="Nucleotide_cyclase"/>
</dbReference>
<dbReference type="AlphaFoldDB" id="A0A4R6EEJ1"/>
<feature type="transmembrane region" description="Helical" evidence="2">
    <location>
        <begin position="26"/>
        <end position="45"/>
    </location>
</feature>
<feature type="domain" description="EAL" evidence="5">
    <location>
        <begin position="621"/>
        <end position="875"/>
    </location>
</feature>
<name>A0A4R6EEJ1_9RHOO</name>
<dbReference type="PROSITE" id="PS50113">
    <property type="entry name" value="PAC"/>
    <property type="match status" value="1"/>
</dbReference>